<dbReference type="InterPro" id="IPR036689">
    <property type="entry name" value="ESAT-6-like_sf"/>
</dbReference>
<feature type="compositionally biased region" description="Polar residues" evidence="1">
    <location>
        <begin position="248"/>
        <end position="274"/>
    </location>
</feature>
<feature type="region of interest" description="Disordered" evidence="1">
    <location>
        <begin position="1"/>
        <end position="22"/>
    </location>
</feature>
<evidence type="ECO:0000313" key="2">
    <source>
        <dbReference type="EMBL" id="MFC1411681.1"/>
    </source>
</evidence>
<organism evidence="2 5">
    <name type="scientific">Streptacidiphilus alkalitolerans</name>
    <dbReference type="NCBI Taxonomy" id="3342712"/>
    <lineage>
        <taxon>Bacteria</taxon>
        <taxon>Bacillati</taxon>
        <taxon>Actinomycetota</taxon>
        <taxon>Actinomycetes</taxon>
        <taxon>Kitasatosporales</taxon>
        <taxon>Streptomycetaceae</taxon>
        <taxon>Streptacidiphilus</taxon>
    </lineage>
</organism>
<dbReference type="Proteomes" id="UP001592582">
    <property type="component" value="Unassembled WGS sequence"/>
</dbReference>
<protein>
    <submittedName>
        <fullName evidence="2">WXG100 family type VII secretion target</fullName>
    </submittedName>
</protein>
<evidence type="ECO:0000313" key="5">
    <source>
        <dbReference type="Proteomes" id="UP001592582"/>
    </source>
</evidence>
<accession>A0ABV6VDG4</accession>
<sequence>MSAAAVASGSGGGNGPAQFKTDFAGGDGGGLVGLRAMIEGAEPETLDGVSSRWTAINQALLAAQADLEAHTTAALGHWEGDAADGFATRAKQLSQALSNGASYASNASSGVSTAAAALRQAKQQMPSMPSGWDRFTRKLTSETNDHAFKQDLDSGMSRTDAIKQDGGELSLLEERHQQAVAVIETLEASYNTAAQMIGTEPMADIGGQTVWPPPPTTTKGRPVTRRDSAGVGGPKAEGGIRAIDDKGTSTAGLAQSPDPSGPSSVTAVGDSSNGDGVLGGEHIPASPSSGTTIQDVTAGIDDTGTNGPVDDVSSGGLVHEAGSGAHGGLFGDSSSKGVSGGASIDTVAGHQGIEPDKMSWFGSPSRSGGVPAGTSVIGHREVTESGGAIEEEFARTGADVQGRLGESDGPAQGSAMGVNESSGLGTGQGVNEESADLRNGGAAGGGAGQGNIGMMGGVGNAEKQGRKRRRRPRPHYLVEDDELWGSGIHANPPVIT</sequence>
<gene>
    <name evidence="3" type="ORF">ACEZDB_17075</name>
    <name evidence="2" type="ORF">ACEZDG_20665</name>
</gene>
<evidence type="ECO:0000313" key="4">
    <source>
        <dbReference type="Proteomes" id="UP001592530"/>
    </source>
</evidence>
<evidence type="ECO:0000256" key="1">
    <source>
        <dbReference type="SAM" id="MobiDB-lite"/>
    </source>
</evidence>
<feature type="compositionally biased region" description="Gly residues" evidence="1">
    <location>
        <begin position="441"/>
        <end position="459"/>
    </location>
</feature>
<dbReference type="SUPFAM" id="SSF140453">
    <property type="entry name" value="EsxAB dimer-like"/>
    <property type="match status" value="1"/>
</dbReference>
<dbReference type="Proteomes" id="UP001592530">
    <property type="component" value="Unassembled WGS sequence"/>
</dbReference>
<dbReference type="EMBL" id="JBHEZX010000008">
    <property type="protein sequence ID" value="MFC1411681.1"/>
    <property type="molecule type" value="Genomic_DNA"/>
</dbReference>
<comment type="caution">
    <text evidence="2">The sequence shown here is derived from an EMBL/GenBank/DDBJ whole genome shotgun (WGS) entry which is preliminary data.</text>
</comment>
<dbReference type="Gene3D" id="1.20.1260.20">
    <property type="entry name" value="PPE superfamily"/>
    <property type="match status" value="1"/>
</dbReference>
<dbReference type="RefSeq" id="WP_380511718.1">
    <property type="nucleotide sequence ID" value="NZ_JBHEZX010000008.1"/>
</dbReference>
<dbReference type="InterPro" id="IPR038332">
    <property type="entry name" value="PPE_sf"/>
</dbReference>
<feature type="region of interest" description="Disordered" evidence="1">
    <location>
        <begin position="205"/>
        <end position="291"/>
    </location>
</feature>
<reference evidence="4 5" key="1">
    <citation type="submission" date="2024-09" db="EMBL/GenBank/DDBJ databases">
        <authorList>
            <person name="Lee S.D."/>
        </authorList>
    </citation>
    <scope>NUCLEOTIDE SEQUENCE [LARGE SCALE GENOMIC DNA]</scope>
    <source>
        <strain evidence="2 5">N1-1</strain>
        <strain evidence="3 4">N1-3</strain>
    </source>
</reference>
<dbReference type="EMBL" id="JBHEZY010000006">
    <property type="protein sequence ID" value="MFC1432363.1"/>
    <property type="molecule type" value="Genomic_DNA"/>
</dbReference>
<feature type="region of interest" description="Disordered" evidence="1">
    <location>
        <begin position="401"/>
        <end position="496"/>
    </location>
</feature>
<name>A0ABV6VDG4_9ACTN</name>
<proteinExistence type="predicted"/>
<feature type="compositionally biased region" description="Basic residues" evidence="1">
    <location>
        <begin position="465"/>
        <end position="474"/>
    </location>
</feature>
<keyword evidence="5" id="KW-1185">Reference proteome</keyword>
<evidence type="ECO:0000313" key="3">
    <source>
        <dbReference type="EMBL" id="MFC1432363.1"/>
    </source>
</evidence>